<keyword evidence="4 5" id="KW-0472">Membrane</keyword>
<reference evidence="6" key="2">
    <citation type="submission" date="2023-07" db="EMBL/GenBank/DDBJ databases">
        <authorList>
            <consortium name="Lawrence Berkeley National Laboratory"/>
            <person name="Haridas S."/>
            <person name="Hensen N."/>
            <person name="Bonometti L."/>
            <person name="Westerberg I."/>
            <person name="Brannstrom I.O."/>
            <person name="Guillou S."/>
            <person name="Cros-Aarteil S."/>
            <person name="Calhoun S."/>
            <person name="Kuo A."/>
            <person name="Mondo S."/>
            <person name="Pangilinan J."/>
            <person name="Riley R."/>
            <person name="LaButti K."/>
            <person name="Andreopoulos B."/>
            <person name="Lipzen A."/>
            <person name="Chen C."/>
            <person name="Yanf M."/>
            <person name="Daum C."/>
            <person name="Ng V."/>
            <person name="Clum A."/>
            <person name="Steindorff A."/>
            <person name="Ohm R."/>
            <person name="Martin F."/>
            <person name="Silar P."/>
            <person name="Natvig D."/>
            <person name="Lalanne C."/>
            <person name="Gautier V."/>
            <person name="Ament-velasquez S.L."/>
            <person name="Kruys A."/>
            <person name="Hutchinson M.I."/>
            <person name="Powell A.J."/>
            <person name="Barry K."/>
            <person name="Miller A.N."/>
            <person name="Grigoriev I.V."/>
            <person name="Debuchy R."/>
            <person name="Gladieux P."/>
            <person name="Thoren M.H."/>
            <person name="Johannesson H."/>
        </authorList>
    </citation>
    <scope>NUCLEOTIDE SEQUENCE</scope>
    <source>
        <strain evidence="6">FGSC 1904</strain>
    </source>
</reference>
<organism evidence="6 7">
    <name type="scientific">Sordaria brevicollis</name>
    <dbReference type="NCBI Taxonomy" id="83679"/>
    <lineage>
        <taxon>Eukaryota</taxon>
        <taxon>Fungi</taxon>
        <taxon>Dikarya</taxon>
        <taxon>Ascomycota</taxon>
        <taxon>Pezizomycotina</taxon>
        <taxon>Sordariomycetes</taxon>
        <taxon>Sordariomycetidae</taxon>
        <taxon>Sordariales</taxon>
        <taxon>Sordariaceae</taxon>
        <taxon>Sordaria</taxon>
    </lineage>
</organism>
<keyword evidence="3 5" id="KW-1133">Transmembrane helix</keyword>
<keyword evidence="2 5" id="KW-0812">Transmembrane</keyword>
<evidence type="ECO:0000256" key="4">
    <source>
        <dbReference type="ARBA" id="ARBA00023136"/>
    </source>
</evidence>
<dbReference type="SUPFAM" id="SSF144083">
    <property type="entry name" value="Magnesium transport protein CorA, transmembrane region"/>
    <property type="match status" value="1"/>
</dbReference>
<reference evidence="6" key="1">
    <citation type="journal article" date="2023" name="Mol. Phylogenet. Evol.">
        <title>Genome-scale phylogeny and comparative genomics of the fungal order Sordariales.</title>
        <authorList>
            <person name="Hensen N."/>
            <person name="Bonometti L."/>
            <person name="Westerberg I."/>
            <person name="Brannstrom I.O."/>
            <person name="Guillou S."/>
            <person name="Cros-Aarteil S."/>
            <person name="Calhoun S."/>
            <person name="Haridas S."/>
            <person name="Kuo A."/>
            <person name="Mondo S."/>
            <person name="Pangilinan J."/>
            <person name="Riley R."/>
            <person name="LaButti K."/>
            <person name="Andreopoulos B."/>
            <person name="Lipzen A."/>
            <person name="Chen C."/>
            <person name="Yan M."/>
            <person name="Daum C."/>
            <person name="Ng V."/>
            <person name="Clum A."/>
            <person name="Steindorff A."/>
            <person name="Ohm R.A."/>
            <person name="Martin F."/>
            <person name="Silar P."/>
            <person name="Natvig D.O."/>
            <person name="Lalanne C."/>
            <person name="Gautier V."/>
            <person name="Ament-Velasquez S.L."/>
            <person name="Kruys A."/>
            <person name="Hutchinson M.I."/>
            <person name="Powell A.J."/>
            <person name="Barry K."/>
            <person name="Miller A.N."/>
            <person name="Grigoriev I.V."/>
            <person name="Debuchy R."/>
            <person name="Gladieux P."/>
            <person name="Hiltunen Thoren M."/>
            <person name="Johannesson H."/>
        </authorList>
    </citation>
    <scope>NUCLEOTIDE SEQUENCE</scope>
    <source>
        <strain evidence="6">FGSC 1904</strain>
    </source>
</reference>
<feature type="transmembrane region" description="Helical" evidence="5">
    <location>
        <begin position="35"/>
        <end position="54"/>
    </location>
</feature>
<feature type="transmembrane region" description="Helical" evidence="5">
    <location>
        <begin position="66"/>
        <end position="82"/>
    </location>
</feature>
<sequence>HYLNQMDAIRNIKTAETTHQLAQAARQDSSAMKTIAVLTMAFLPATYLSTLFSMPSLNWDQRKHFVIYWAIAIPLTLATFLLW</sequence>
<evidence type="ECO:0000256" key="3">
    <source>
        <dbReference type="ARBA" id="ARBA00022989"/>
    </source>
</evidence>
<dbReference type="Gene3D" id="1.20.58.340">
    <property type="entry name" value="Magnesium transport protein CorA, transmembrane region"/>
    <property type="match status" value="1"/>
</dbReference>
<evidence type="ECO:0000256" key="5">
    <source>
        <dbReference type="SAM" id="Phobius"/>
    </source>
</evidence>
<evidence type="ECO:0000313" key="6">
    <source>
        <dbReference type="EMBL" id="KAK3400845.1"/>
    </source>
</evidence>
<dbReference type="EMBL" id="JAUTDP010000003">
    <property type="protein sequence ID" value="KAK3400845.1"/>
    <property type="molecule type" value="Genomic_DNA"/>
</dbReference>
<proteinExistence type="predicted"/>
<keyword evidence="7" id="KW-1185">Reference proteome</keyword>
<name>A0AAE0PJV6_SORBR</name>
<evidence type="ECO:0000256" key="2">
    <source>
        <dbReference type="ARBA" id="ARBA00022692"/>
    </source>
</evidence>
<comment type="caution">
    <text evidence="6">The sequence shown here is derived from an EMBL/GenBank/DDBJ whole genome shotgun (WGS) entry which is preliminary data.</text>
</comment>
<dbReference type="InterPro" id="IPR045863">
    <property type="entry name" value="CorA_TM1_TM2"/>
</dbReference>
<protein>
    <submittedName>
        <fullName evidence="6">Uncharacterized protein</fullName>
    </submittedName>
</protein>
<evidence type="ECO:0000256" key="1">
    <source>
        <dbReference type="ARBA" id="ARBA00004141"/>
    </source>
</evidence>
<comment type="subcellular location">
    <subcellularLocation>
        <location evidence="1">Membrane</location>
        <topology evidence="1">Multi-pass membrane protein</topology>
    </subcellularLocation>
</comment>
<evidence type="ECO:0000313" key="7">
    <source>
        <dbReference type="Proteomes" id="UP001281003"/>
    </source>
</evidence>
<feature type="non-terminal residue" evidence="6">
    <location>
        <position position="83"/>
    </location>
</feature>
<feature type="non-terminal residue" evidence="6">
    <location>
        <position position="1"/>
    </location>
</feature>
<dbReference type="GO" id="GO:0016020">
    <property type="term" value="C:membrane"/>
    <property type="evidence" value="ECO:0007669"/>
    <property type="project" value="UniProtKB-SubCell"/>
</dbReference>
<dbReference type="Proteomes" id="UP001281003">
    <property type="component" value="Unassembled WGS sequence"/>
</dbReference>
<dbReference type="AlphaFoldDB" id="A0AAE0PJV6"/>
<gene>
    <name evidence="6" type="ORF">B0T20DRAFT_319446</name>
</gene>
<accession>A0AAE0PJV6</accession>